<dbReference type="Gene3D" id="4.10.240.10">
    <property type="entry name" value="Zn(2)-C6 fungal-type DNA-binding domain"/>
    <property type="match status" value="1"/>
</dbReference>
<comment type="subcellular location">
    <subcellularLocation>
        <location evidence="1">Nucleus</location>
    </subcellularLocation>
</comment>
<accession>A0A9W9J6I2</accession>
<dbReference type="AlphaFoldDB" id="A0A9W9J6I2"/>
<dbReference type="PROSITE" id="PS00463">
    <property type="entry name" value="ZN2_CY6_FUNGAL_1"/>
    <property type="match status" value="1"/>
</dbReference>
<proteinExistence type="predicted"/>
<evidence type="ECO:0000313" key="11">
    <source>
        <dbReference type="Proteomes" id="UP001150904"/>
    </source>
</evidence>
<dbReference type="SMART" id="SM00066">
    <property type="entry name" value="GAL4"/>
    <property type="match status" value="1"/>
</dbReference>
<dbReference type="PANTHER" id="PTHR47782">
    <property type="entry name" value="ZN(II)2CYS6 TRANSCRIPTION FACTOR (EUROFUNG)-RELATED"/>
    <property type="match status" value="1"/>
</dbReference>
<dbReference type="CDD" id="cd14723">
    <property type="entry name" value="ZIP_Ppr1"/>
    <property type="match status" value="1"/>
</dbReference>
<dbReference type="CDD" id="cd00067">
    <property type="entry name" value="GAL4"/>
    <property type="match status" value="1"/>
</dbReference>
<dbReference type="PANTHER" id="PTHR47782:SF1">
    <property type="entry name" value="PYRIMIDINE PATHWAY REGULATORY PROTEIN 1"/>
    <property type="match status" value="1"/>
</dbReference>
<dbReference type="CDD" id="cd12148">
    <property type="entry name" value="fungal_TF_MHR"/>
    <property type="match status" value="1"/>
</dbReference>
<dbReference type="Pfam" id="PF00172">
    <property type="entry name" value="Zn_clus"/>
    <property type="match status" value="1"/>
</dbReference>
<dbReference type="GO" id="GO:0008270">
    <property type="term" value="F:zinc ion binding"/>
    <property type="evidence" value="ECO:0007669"/>
    <property type="project" value="InterPro"/>
</dbReference>
<evidence type="ECO:0000256" key="1">
    <source>
        <dbReference type="ARBA" id="ARBA00004123"/>
    </source>
</evidence>
<keyword evidence="11" id="KW-1185">Reference proteome</keyword>
<organism evidence="10 11">
    <name type="scientific">Penicillium cinerascens</name>
    <dbReference type="NCBI Taxonomy" id="70096"/>
    <lineage>
        <taxon>Eukaryota</taxon>
        <taxon>Fungi</taxon>
        <taxon>Dikarya</taxon>
        <taxon>Ascomycota</taxon>
        <taxon>Pezizomycotina</taxon>
        <taxon>Eurotiomycetes</taxon>
        <taxon>Eurotiomycetidae</taxon>
        <taxon>Eurotiales</taxon>
        <taxon>Aspergillaceae</taxon>
        <taxon>Penicillium</taxon>
    </lineage>
</organism>
<dbReference type="GO" id="GO:0006351">
    <property type="term" value="P:DNA-templated transcription"/>
    <property type="evidence" value="ECO:0007669"/>
    <property type="project" value="InterPro"/>
</dbReference>
<keyword evidence="7" id="KW-0539">Nucleus</keyword>
<keyword evidence="6" id="KW-0804">Transcription</keyword>
<keyword evidence="3" id="KW-0862">Zinc</keyword>
<dbReference type="GO" id="GO:0043565">
    <property type="term" value="F:sequence-specific DNA binding"/>
    <property type="evidence" value="ECO:0007669"/>
    <property type="project" value="TreeGrafter"/>
</dbReference>
<dbReference type="EMBL" id="JAPQKR010000016">
    <property type="protein sequence ID" value="KAJ5191459.1"/>
    <property type="molecule type" value="Genomic_DNA"/>
</dbReference>
<dbReference type="GO" id="GO:0000981">
    <property type="term" value="F:DNA-binding transcription factor activity, RNA polymerase II-specific"/>
    <property type="evidence" value="ECO:0007669"/>
    <property type="project" value="InterPro"/>
</dbReference>
<dbReference type="Proteomes" id="UP001150904">
    <property type="component" value="Unassembled WGS sequence"/>
</dbReference>
<feature type="compositionally biased region" description="Polar residues" evidence="8">
    <location>
        <begin position="137"/>
        <end position="157"/>
    </location>
</feature>
<evidence type="ECO:0000256" key="3">
    <source>
        <dbReference type="ARBA" id="ARBA00022833"/>
    </source>
</evidence>
<evidence type="ECO:0000313" key="10">
    <source>
        <dbReference type="EMBL" id="KAJ5191459.1"/>
    </source>
</evidence>
<evidence type="ECO:0000256" key="7">
    <source>
        <dbReference type="ARBA" id="ARBA00023242"/>
    </source>
</evidence>
<dbReference type="InterPro" id="IPR036864">
    <property type="entry name" value="Zn2-C6_fun-type_DNA-bd_sf"/>
</dbReference>
<evidence type="ECO:0000256" key="6">
    <source>
        <dbReference type="ARBA" id="ARBA00023163"/>
    </source>
</evidence>
<evidence type="ECO:0000256" key="2">
    <source>
        <dbReference type="ARBA" id="ARBA00022723"/>
    </source>
</evidence>
<dbReference type="InterPro" id="IPR052202">
    <property type="entry name" value="Yeast_MetPath_Reg"/>
</dbReference>
<dbReference type="SMART" id="SM00906">
    <property type="entry name" value="Fungal_trans"/>
    <property type="match status" value="1"/>
</dbReference>
<keyword evidence="5" id="KW-0238">DNA-binding</keyword>
<keyword evidence="2" id="KW-0479">Metal-binding</keyword>
<gene>
    <name evidence="10" type="ORF">N7498_010444</name>
</gene>
<evidence type="ECO:0000259" key="9">
    <source>
        <dbReference type="PROSITE" id="PS50048"/>
    </source>
</evidence>
<evidence type="ECO:0000256" key="8">
    <source>
        <dbReference type="SAM" id="MobiDB-lite"/>
    </source>
</evidence>
<keyword evidence="4" id="KW-0805">Transcription regulation</keyword>
<dbReference type="SUPFAM" id="SSF57701">
    <property type="entry name" value="Zn2/Cys6 DNA-binding domain"/>
    <property type="match status" value="1"/>
</dbReference>
<dbReference type="RefSeq" id="XP_058304399.1">
    <property type="nucleotide sequence ID" value="XM_058457500.1"/>
</dbReference>
<reference evidence="10" key="2">
    <citation type="journal article" date="2023" name="IMA Fungus">
        <title>Comparative genomic study of the Penicillium genus elucidates a diverse pangenome and 15 lateral gene transfer events.</title>
        <authorList>
            <person name="Petersen C."/>
            <person name="Sorensen T."/>
            <person name="Nielsen M.R."/>
            <person name="Sondergaard T.E."/>
            <person name="Sorensen J.L."/>
            <person name="Fitzpatrick D.A."/>
            <person name="Frisvad J.C."/>
            <person name="Nielsen K.L."/>
        </authorList>
    </citation>
    <scope>NUCLEOTIDE SEQUENCE</scope>
    <source>
        <strain evidence="10">IBT 15544</strain>
    </source>
</reference>
<dbReference type="GO" id="GO:0045944">
    <property type="term" value="P:positive regulation of transcription by RNA polymerase II"/>
    <property type="evidence" value="ECO:0007669"/>
    <property type="project" value="TreeGrafter"/>
</dbReference>
<dbReference type="OrthoDB" id="2399539at2759"/>
<feature type="domain" description="Zn(2)-C6 fungal-type" evidence="9">
    <location>
        <begin position="44"/>
        <end position="73"/>
    </location>
</feature>
<evidence type="ECO:0000256" key="5">
    <source>
        <dbReference type="ARBA" id="ARBA00023125"/>
    </source>
</evidence>
<reference evidence="10" key="1">
    <citation type="submission" date="2022-12" db="EMBL/GenBank/DDBJ databases">
        <authorList>
            <person name="Petersen C."/>
        </authorList>
    </citation>
    <scope>NUCLEOTIDE SEQUENCE</scope>
    <source>
        <strain evidence="10">IBT 15544</strain>
    </source>
</reference>
<dbReference type="GO" id="GO:0005634">
    <property type="term" value="C:nucleus"/>
    <property type="evidence" value="ECO:0007669"/>
    <property type="project" value="UniProtKB-SubCell"/>
</dbReference>
<dbReference type="PROSITE" id="PS50048">
    <property type="entry name" value="ZN2_CY6_FUNGAL_2"/>
    <property type="match status" value="1"/>
</dbReference>
<evidence type="ECO:0000256" key="4">
    <source>
        <dbReference type="ARBA" id="ARBA00023015"/>
    </source>
</evidence>
<name>A0A9W9J6I2_9EURO</name>
<protein>
    <submittedName>
        <fullName evidence="10">Positive regulator of purine utilization</fullName>
    </submittedName>
</protein>
<sequence>MPDLKASPVPSSGVTATASAPAMEPCTSTDLTMTPASSFRNVSACNRCRLRKHRCDQRLPRCQSCEKAQLRCVGYDPITKAEIPRNYVYFLENRIKYLNAVLSRHQINCKPVVAFDEEEADSEDTAIQVSSTSANSHYFNVPTERSNSANKETGTSRAKQDSPEFNNNPDDLILDLLFGKAARREIMRLDKGCDRVGGDGTSIRTFFFGLRANRSTKECVSLPSREQAEKLVDLYFNHANPHMPVLHRFELREVLIHTYSAREGDRSARNLYFLFIVLAIGAAIYCDSVSPITDRGRQQKWCETRPNKRRKLLSRNFSTPEQYHATAMAYLERSLGPATSSDQLNELEELQAMILLASFALVRPTAPALGCLVDVAVRSAIDLRLYCEHDAGPFSSDTKHYHSLGGHETHQDWTDDLRRRLWWCVYSLERLVVPYLGRPFFVPDEVITTEFPSILDDKFITPSGTLIPPENMASYKYTTHHFLKLRILQSEIHNAIQYQQALVTTERNPMSRSRKPPSFLKVFSSFSSWRVDMNQRLDEWRSSIPPQEKTGSSHCILSMELEYWQAIITLYRWSVTIPEGLVECSGLVNDNIPQLTIEAPESPDMICLKVAKAGQEVIQVYRLLHNMGLTNVTYLPVHGIFIAGSYLFFALWNSSCARHKWAVQDLDYAILAGTSVLDDLAGKYAPAYATRDAFKRMGIATVEMCLAKENCGYSLSQSRDMEFARTCQDLLQSNGATDRPMIGRGTSIGPGIWQEPEPTGCLELKIPTVRYGMLRHSAESVSKSPETDISTLECIQGTSSSVSVGCQDDLCEIKPRIEWLGNNDSQTLPLLASPDLSSKTYEQPWALRGDYSTSSDFEFLSFTFGASKDTSEISDHVTNCTSKPILPDVNVGLDDAKCETDQDSLEAYLVEWAGSDSPID</sequence>
<dbReference type="InterPro" id="IPR007219">
    <property type="entry name" value="XnlR_reg_dom"/>
</dbReference>
<dbReference type="InterPro" id="IPR001138">
    <property type="entry name" value="Zn2Cys6_DnaBD"/>
</dbReference>
<dbReference type="GeneID" id="83184801"/>
<feature type="region of interest" description="Disordered" evidence="8">
    <location>
        <begin position="137"/>
        <end position="167"/>
    </location>
</feature>
<comment type="caution">
    <text evidence="10">The sequence shown here is derived from an EMBL/GenBank/DDBJ whole genome shotgun (WGS) entry which is preliminary data.</text>
</comment>
<dbReference type="Pfam" id="PF04082">
    <property type="entry name" value="Fungal_trans"/>
    <property type="match status" value="1"/>
</dbReference>